<keyword evidence="3" id="KW-1185">Reference proteome</keyword>
<feature type="transmembrane region" description="Helical" evidence="1">
    <location>
        <begin position="12"/>
        <end position="32"/>
    </location>
</feature>
<proteinExistence type="predicted"/>
<reference evidence="2 3" key="1">
    <citation type="submission" date="2017-10" db="EMBL/GenBank/DDBJ databases">
        <title>Sedimentibacterium mangrovi gen. nov., sp. nov., a novel member of family Phyllobacteriacea isolated from mangrove sediment.</title>
        <authorList>
            <person name="Liao H."/>
            <person name="Tian Y."/>
        </authorList>
    </citation>
    <scope>NUCLEOTIDE SEQUENCE [LARGE SCALE GENOMIC DNA]</scope>
    <source>
        <strain evidence="2 3">X9-2-2</strain>
    </source>
</reference>
<dbReference type="Proteomes" id="UP000221168">
    <property type="component" value="Unassembled WGS sequence"/>
</dbReference>
<sequence length="445" mass="49426">MWRRFRESRKGSIGPAAAVIMPVLALSVAITLETADQSRIKGMMQASLDGALLAVSAKAKAMSGRTPVFFMMPFLKAAFIQDYSANFSQVMYGNSDFTLNEEDLTLTYDAATKTASAQVSFSNPATFALILNKTSFDFKVEGKTKLDTDKRYFVIDIVMCIDATGSMQNTLDGVTKSAGTFNTDLRDAIGLPPGDETVKVRVRPIFYRDTWDTQRVQYWWYRPSLYYNYYTNYLVPTTRDPKFYPAFLARPDFIDLNPNPSTRLNSVTQNTELAHYLGSQRAAGGGDGPELAEPCLNEGIRADWYKVDSAESREFFNIPASTAIRQLGEEPPASGDVAYVSVVPVIAFWTDATMQPLTSASNDVSATTPRTWSDFEALWMDPAVINQKRKILISFGRNTGTGWDTVTRWDHYAYGGSLAEGNTQAAKIIAEEIKRVAPEVIRISN</sequence>
<comment type="caution">
    <text evidence="2">The sequence shown here is derived from an EMBL/GenBank/DDBJ whole genome shotgun (WGS) entry which is preliminary data.</text>
</comment>
<gene>
    <name evidence="2" type="ORF">CSC94_06300</name>
</gene>
<evidence type="ECO:0000313" key="3">
    <source>
        <dbReference type="Proteomes" id="UP000221168"/>
    </source>
</evidence>
<organism evidence="2 3">
    <name type="scientific">Zhengella mangrovi</name>
    <dbReference type="NCBI Taxonomy" id="1982044"/>
    <lineage>
        <taxon>Bacteria</taxon>
        <taxon>Pseudomonadati</taxon>
        <taxon>Pseudomonadota</taxon>
        <taxon>Alphaproteobacteria</taxon>
        <taxon>Hyphomicrobiales</taxon>
        <taxon>Notoacmeibacteraceae</taxon>
        <taxon>Zhengella</taxon>
    </lineage>
</organism>
<protein>
    <submittedName>
        <fullName evidence="2">Uncharacterized protein</fullName>
    </submittedName>
</protein>
<dbReference type="EMBL" id="PDVP01000002">
    <property type="protein sequence ID" value="PHP68258.1"/>
    <property type="molecule type" value="Genomic_DNA"/>
</dbReference>
<accession>A0A2G1QSS7</accession>
<dbReference type="AlphaFoldDB" id="A0A2G1QSS7"/>
<dbReference type="Gene3D" id="3.40.50.410">
    <property type="entry name" value="von Willebrand factor, type A domain"/>
    <property type="match status" value="1"/>
</dbReference>
<keyword evidence="1" id="KW-1133">Transmembrane helix</keyword>
<keyword evidence="1" id="KW-0472">Membrane</keyword>
<evidence type="ECO:0000313" key="2">
    <source>
        <dbReference type="EMBL" id="PHP68258.1"/>
    </source>
</evidence>
<dbReference type="RefSeq" id="WP_099304943.1">
    <property type="nucleotide sequence ID" value="NZ_PDVP01000002.1"/>
</dbReference>
<keyword evidence="1" id="KW-0812">Transmembrane</keyword>
<dbReference type="OrthoDB" id="7624353at2"/>
<evidence type="ECO:0000256" key="1">
    <source>
        <dbReference type="SAM" id="Phobius"/>
    </source>
</evidence>
<dbReference type="InterPro" id="IPR036465">
    <property type="entry name" value="vWFA_dom_sf"/>
</dbReference>
<name>A0A2G1QSS7_9HYPH</name>